<evidence type="ECO:0000313" key="3">
    <source>
        <dbReference type="Proteomes" id="UP001144205"/>
    </source>
</evidence>
<keyword evidence="1" id="KW-0472">Membrane</keyword>
<dbReference type="RefSeq" id="WP_281842176.1">
    <property type="nucleotide sequence ID" value="NZ_BROH01000005.1"/>
</dbReference>
<keyword evidence="3" id="KW-1185">Reference proteome</keyword>
<sequence>MSSNGDHCESIRIAHLTMLQGVISRMGSNSFTLKALSATFGSAAVAVMATVDKPSLYYAVAAIVPMIIFWLMDAQYLRYERAYRRLYDHVRKGEEIEAYSLEATPFMQDTASVLRLACSWSVSWFYLAILLSLGAVALLIFNGV</sequence>
<proteinExistence type="predicted"/>
<accession>A0ABQ5LVJ6</accession>
<keyword evidence="1" id="KW-0812">Transmembrane</keyword>
<protein>
    <submittedName>
        <fullName evidence="2">Uncharacterized protein</fullName>
    </submittedName>
</protein>
<name>A0ABQ5LVJ6_9RHOB</name>
<evidence type="ECO:0000313" key="2">
    <source>
        <dbReference type="EMBL" id="GKY88132.1"/>
    </source>
</evidence>
<gene>
    <name evidence="2" type="ORF">STA1M1_20010</name>
</gene>
<feature type="transmembrane region" description="Helical" evidence="1">
    <location>
        <begin position="57"/>
        <end position="77"/>
    </location>
</feature>
<feature type="transmembrane region" description="Helical" evidence="1">
    <location>
        <begin position="124"/>
        <end position="141"/>
    </location>
</feature>
<dbReference type="EMBL" id="BROH01000005">
    <property type="protein sequence ID" value="GKY88132.1"/>
    <property type="molecule type" value="Genomic_DNA"/>
</dbReference>
<reference evidence="2" key="1">
    <citation type="journal article" date="2023" name="Int. J. Syst. Evol. Microbiol.">
        <title>Sinisalibacter aestuarii sp. nov., isolated from estuarine sediment of the Arakawa River.</title>
        <authorList>
            <person name="Arafat S.T."/>
            <person name="Hirano S."/>
            <person name="Sato A."/>
            <person name="Takeuchi K."/>
            <person name="Yasuda T."/>
            <person name="Terahara T."/>
            <person name="Hamada M."/>
            <person name="Kobayashi T."/>
        </authorList>
    </citation>
    <scope>NUCLEOTIDE SEQUENCE</scope>
    <source>
        <strain evidence="2">B-399</strain>
    </source>
</reference>
<comment type="caution">
    <text evidence="2">The sequence shown here is derived from an EMBL/GenBank/DDBJ whole genome shotgun (WGS) entry which is preliminary data.</text>
</comment>
<organism evidence="2 3">
    <name type="scientific">Sinisalibacter aestuarii</name>
    <dbReference type="NCBI Taxonomy" id="2949426"/>
    <lineage>
        <taxon>Bacteria</taxon>
        <taxon>Pseudomonadati</taxon>
        <taxon>Pseudomonadota</taxon>
        <taxon>Alphaproteobacteria</taxon>
        <taxon>Rhodobacterales</taxon>
        <taxon>Roseobacteraceae</taxon>
        <taxon>Sinisalibacter</taxon>
    </lineage>
</organism>
<dbReference type="Proteomes" id="UP001144205">
    <property type="component" value="Unassembled WGS sequence"/>
</dbReference>
<keyword evidence="1" id="KW-1133">Transmembrane helix</keyword>
<evidence type="ECO:0000256" key="1">
    <source>
        <dbReference type="SAM" id="Phobius"/>
    </source>
</evidence>